<evidence type="ECO:0000313" key="1">
    <source>
        <dbReference type="EMBL" id="KAJ4446544.1"/>
    </source>
</evidence>
<reference evidence="1 2" key="1">
    <citation type="journal article" date="2022" name="Allergy">
        <title>Genome assembly and annotation of Periplaneta americana reveal a comprehensive cockroach allergen profile.</title>
        <authorList>
            <person name="Wang L."/>
            <person name="Xiong Q."/>
            <person name="Saelim N."/>
            <person name="Wang L."/>
            <person name="Nong W."/>
            <person name="Wan A.T."/>
            <person name="Shi M."/>
            <person name="Liu X."/>
            <person name="Cao Q."/>
            <person name="Hui J.H.L."/>
            <person name="Sookrung N."/>
            <person name="Leung T.F."/>
            <person name="Tungtrongchitr A."/>
            <person name="Tsui S.K.W."/>
        </authorList>
    </citation>
    <scope>NUCLEOTIDE SEQUENCE [LARGE SCALE GENOMIC DNA]</scope>
    <source>
        <strain evidence="1">PWHHKU_190912</strain>
    </source>
</reference>
<organism evidence="1 2">
    <name type="scientific">Periplaneta americana</name>
    <name type="common">American cockroach</name>
    <name type="synonym">Blatta americana</name>
    <dbReference type="NCBI Taxonomy" id="6978"/>
    <lineage>
        <taxon>Eukaryota</taxon>
        <taxon>Metazoa</taxon>
        <taxon>Ecdysozoa</taxon>
        <taxon>Arthropoda</taxon>
        <taxon>Hexapoda</taxon>
        <taxon>Insecta</taxon>
        <taxon>Pterygota</taxon>
        <taxon>Neoptera</taxon>
        <taxon>Polyneoptera</taxon>
        <taxon>Dictyoptera</taxon>
        <taxon>Blattodea</taxon>
        <taxon>Blattoidea</taxon>
        <taxon>Blattidae</taxon>
        <taxon>Blattinae</taxon>
        <taxon>Periplaneta</taxon>
    </lineage>
</organism>
<dbReference type="Proteomes" id="UP001148838">
    <property type="component" value="Unassembled WGS sequence"/>
</dbReference>
<comment type="caution">
    <text evidence="1">The sequence shown here is derived from an EMBL/GenBank/DDBJ whole genome shotgun (WGS) entry which is preliminary data.</text>
</comment>
<name>A0ABQ8TIV3_PERAM</name>
<proteinExistence type="predicted"/>
<gene>
    <name evidence="1" type="ORF">ANN_13240</name>
</gene>
<dbReference type="EMBL" id="JAJSOF020000009">
    <property type="protein sequence ID" value="KAJ4446544.1"/>
    <property type="molecule type" value="Genomic_DNA"/>
</dbReference>
<accession>A0ABQ8TIV3</accession>
<keyword evidence="2" id="KW-1185">Reference proteome</keyword>
<evidence type="ECO:0000313" key="2">
    <source>
        <dbReference type="Proteomes" id="UP001148838"/>
    </source>
</evidence>
<sequence length="177" mass="20282">MAGLCEGGNEPLGSLKAICNYNGWEAHRANHTIPPFWLDDRLPLLWHVDMRPAVGCKCAPTYNDVIPHPLSSHEYTHIDFTVLAAITSNCDYLLMKSGVLVEPDRKQGIEAFSEVRRHFHSHSWWDCRDFFTNRRLQFVQCMWLLAPSNGTKERTRRARDLTTSDNLSAIACLRADR</sequence>
<protein>
    <submittedName>
        <fullName evidence="1">Uncharacterized protein</fullName>
    </submittedName>
</protein>